<protein>
    <submittedName>
        <fullName evidence="9">Glycerol 3-phosphate permease</fullName>
    </submittedName>
</protein>
<evidence type="ECO:0000256" key="7">
    <source>
        <dbReference type="SAM" id="Phobius"/>
    </source>
</evidence>
<feature type="transmembrane region" description="Helical" evidence="7">
    <location>
        <begin position="207"/>
        <end position="228"/>
    </location>
</feature>
<dbReference type="InterPro" id="IPR000849">
    <property type="entry name" value="Sugar_P_transporter"/>
</dbReference>
<keyword evidence="4 7" id="KW-1133">Transmembrane helix</keyword>
<name>A0A146KFC0_9EUKA</name>
<dbReference type="GO" id="GO:0016020">
    <property type="term" value="C:membrane"/>
    <property type="evidence" value="ECO:0007669"/>
    <property type="project" value="UniProtKB-ARBA"/>
</dbReference>
<keyword evidence="3 7" id="KW-0812">Transmembrane</keyword>
<dbReference type="GO" id="GO:0035435">
    <property type="term" value="P:phosphate ion transmembrane transport"/>
    <property type="evidence" value="ECO:0007669"/>
    <property type="project" value="TreeGrafter"/>
</dbReference>
<evidence type="ECO:0000256" key="3">
    <source>
        <dbReference type="ARBA" id="ARBA00022692"/>
    </source>
</evidence>
<proteinExistence type="inferred from homology"/>
<dbReference type="InterPro" id="IPR020846">
    <property type="entry name" value="MFS_dom"/>
</dbReference>
<feature type="transmembrane region" description="Helical" evidence="7">
    <location>
        <begin position="109"/>
        <end position="132"/>
    </location>
</feature>
<feature type="compositionally biased region" description="Acidic residues" evidence="6">
    <location>
        <begin position="480"/>
        <end position="489"/>
    </location>
</feature>
<gene>
    <name evidence="9" type="ORF">TPC1_13249</name>
</gene>
<feature type="transmembrane region" description="Helical" evidence="7">
    <location>
        <begin position="318"/>
        <end position="338"/>
    </location>
</feature>
<dbReference type="GO" id="GO:0012505">
    <property type="term" value="C:endomembrane system"/>
    <property type="evidence" value="ECO:0007669"/>
    <property type="project" value="UniProtKB-SubCell"/>
</dbReference>
<feature type="transmembrane region" description="Helical" evidence="7">
    <location>
        <begin position="376"/>
        <end position="396"/>
    </location>
</feature>
<feature type="transmembrane region" description="Helical" evidence="7">
    <location>
        <begin position="445"/>
        <end position="466"/>
    </location>
</feature>
<accession>A0A146KFC0</accession>
<reference evidence="9" key="1">
    <citation type="submission" date="2015-07" db="EMBL/GenBank/DDBJ databases">
        <title>Adaptation to a free-living lifestyle via gene acquisitions in the diplomonad Trepomonas sp. PC1.</title>
        <authorList>
            <person name="Xu F."/>
            <person name="Jerlstrom-Hultqvist J."/>
            <person name="Kolisko M."/>
            <person name="Simpson A.G.B."/>
            <person name="Roger A.J."/>
            <person name="Svard S.G."/>
            <person name="Andersson J.O."/>
        </authorList>
    </citation>
    <scope>NUCLEOTIDE SEQUENCE</scope>
    <source>
        <strain evidence="9">PC1</strain>
    </source>
</reference>
<feature type="non-terminal residue" evidence="9">
    <location>
        <position position="1"/>
    </location>
</feature>
<evidence type="ECO:0000313" key="9">
    <source>
        <dbReference type="EMBL" id="JAP94196.1"/>
    </source>
</evidence>
<feature type="transmembrane region" description="Helical" evidence="7">
    <location>
        <begin position="176"/>
        <end position="195"/>
    </location>
</feature>
<feature type="transmembrane region" description="Helical" evidence="7">
    <location>
        <begin position="81"/>
        <end position="102"/>
    </location>
</feature>
<dbReference type="Pfam" id="PF07690">
    <property type="entry name" value="MFS_1"/>
    <property type="match status" value="1"/>
</dbReference>
<dbReference type="InterPro" id="IPR051337">
    <property type="entry name" value="OPA_Antiporter"/>
</dbReference>
<evidence type="ECO:0000256" key="2">
    <source>
        <dbReference type="ARBA" id="ARBA00009598"/>
    </source>
</evidence>
<comment type="subcellular location">
    <subcellularLocation>
        <location evidence="1">Endomembrane system</location>
        <topology evidence="1">Multi-pass membrane protein</topology>
    </subcellularLocation>
</comment>
<dbReference type="InterPro" id="IPR036259">
    <property type="entry name" value="MFS_trans_sf"/>
</dbReference>
<dbReference type="Gene3D" id="1.20.1250.20">
    <property type="entry name" value="MFS general substrate transporter like domains"/>
    <property type="match status" value="2"/>
</dbReference>
<feature type="domain" description="Major facilitator superfamily (MFS) profile" evidence="8">
    <location>
        <begin position="36"/>
        <end position="476"/>
    </location>
</feature>
<dbReference type="PROSITE" id="PS50850">
    <property type="entry name" value="MFS"/>
    <property type="match status" value="1"/>
</dbReference>
<dbReference type="GO" id="GO:0061513">
    <property type="term" value="F:glucose 6-phosphate:phosphate antiporter activity"/>
    <property type="evidence" value="ECO:0007669"/>
    <property type="project" value="TreeGrafter"/>
</dbReference>
<dbReference type="EMBL" id="GDID01002410">
    <property type="protein sequence ID" value="JAP94196.1"/>
    <property type="molecule type" value="Transcribed_RNA"/>
</dbReference>
<sequence>AKLAANIISYVGCIGTVVACVIVDLIRNPLKHSRKFINYRTLNWAIVGFSYAFAYMARYNISCANTPDIHAYYGVTSSEYGTIILTGNIAYAISVVINGFTVDMIGAKVSMICACVGSGFASIMSGAILQIGSLRGGAFIANACIWYVVNNFFQTFATCAIVKLGANWYDITERGFFSGIFGVVISFGFFLAFQIDGLMISSSENLYLAFIVPGCCLFVFAVLNYFIVKALPEDKFEPDEIVSLRKFEQQLQKSTGKIQCQKGFFKLIFELIKPILYQKIFYVIAVIEVLLGYCRDGYLNYYTAFFNSMGLKDSTQQIIASTGITIGGMFGSLLTGILSDLCFKSRRQPVAFIDFGFLLLGSLCLIPCILNDASGYGAACMIAFNAVFFNGINGILTSTMSMDFAGSKSAGTASGLLDGIQKIGSSLVGVIVPGLVGQKPEAKDYVWWAVSFTVPCVLSMALFAPIMKIKAKPQSKIEVDESQDQLLESDQEKDGQEQETGYSVVAK</sequence>
<evidence type="ECO:0000256" key="5">
    <source>
        <dbReference type="ARBA" id="ARBA00023136"/>
    </source>
</evidence>
<feature type="region of interest" description="Disordered" evidence="6">
    <location>
        <begin position="473"/>
        <end position="507"/>
    </location>
</feature>
<feature type="transmembrane region" description="Helical" evidence="7">
    <location>
        <begin position="280"/>
        <end position="298"/>
    </location>
</feature>
<evidence type="ECO:0000256" key="1">
    <source>
        <dbReference type="ARBA" id="ARBA00004127"/>
    </source>
</evidence>
<dbReference type="InterPro" id="IPR011701">
    <property type="entry name" value="MFS"/>
</dbReference>
<dbReference type="PIRSF" id="PIRSF002808">
    <property type="entry name" value="Hexose_phosphate_transp"/>
    <property type="match status" value="1"/>
</dbReference>
<keyword evidence="5 7" id="KW-0472">Membrane</keyword>
<feature type="transmembrane region" description="Helical" evidence="7">
    <location>
        <begin position="350"/>
        <end position="370"/>
    </location>
</feature>
<evidence type="ECO:0000256" key="6">
    <source>
        <dbReference type="SAM" id="MobiDB-lite"/>
    </source>
</evidence>
<dbReference type="AlphaFoldDB" id="A0A146KFC0"/>
<dbReference type="PANTHER" id="PTHR43826">
    <property type="entry name" value="GLUCOSE-6-PHOSPHATE EXCHANGER SLC37A4"/>
    <property type="match status" value="1"/>
</dbReference>
<dbReference type="PANTHER" id="PTHR43826:SF3">
    <property type="entry name" value="GLUCOSE-6-PHOSPHATE EXCHANGER SLC37A4"/>
    <property type="match status" value="1"/>
</dbReference>
<dbReference type="SUPFAM" id="SSF103473">
    <property type="entry name" value="MFS general substrate transporter"/>
    <property type="match status" value="1"/>
</dbReference>
<organism evidence="9">
    <name type="scientific">Trepomonas sp. PC1</name>
    <dbReference type="NCBI Taxonomy" id="1076344"/>
    <lineage>
        <taxon>Eukaryota</taxon>
        <taxon>Metamonada</taxon>
        <taxon>Diplomonadida</taxon>
        <taxon>Hexamitidae</taxon>
        <taxon>Hexamitinae</taxon>
        <taxon>Trepomonas</taxon>
    </lineage>
</organism>
<comment type="similarity">
    <text evidence="2">Belongs to the major facilitator superfamily. Organophosphate:Pi antiporter (OPA) (TC 2.A.1.4) family.</text>
</comment>
<feature type="transmembrane region" description="Helical" evidence="7">
    <location>
        <begin position="42"/>
        <end position="61"/>
    </location>
</feature>
<feature type="transmembrane region" description="Helical" evidence="7">
    <location>
        <begin position="6"/>
        <end position="30"/>
    </location>
</feature>
<evidence type="ECO:0000259" key="8">
    <source>
        <dbReference type="PROSITE" id="PS50850"/>
    </source>
</evidence>
<feature type="transmembrane region" description="Helical" evidence="7">
    <location>
        <begin position="138"/>
        <end position="164"/>
    </location>
</feature>
<evidence type="ECO:0000256" key="4">
    <source>
        <dbReference type="ARBA" id="ARBA00022989"/>
    </source>
</evidence>